<gene>
    <name evidence="13" type="ORF">C7999DRAFT_39277</name>
</gene>
<evidence type="ECO:0000256" key="6">
    <source>
        <dbReference type="ARBA" id="ARBA00022692"/>
    </source>
</evidence>
<accession>A0AAN7CWC8</accession>
<dbReference type="PANTHER" id="PTHR28533:SF1">
    <property type="entry name" value="PROTEIN PBN1"/>
    <property type="match status" value="1"/>
</dbReference>
<dbReference type="InterPro" id="IPR013233">
    <property type="entry name" value="PIG-X/PBN1"/>
</dbReference>
<keyword evidence="5 11" id="KW-0337">GPI-anchor biosynthesis</keyword>
<sequence>MRERITYVQKLGDSLEPSAVTVDSGGISGPEVHAVREDRLTIALHELPPELQTLFTGAPDLYIRWVSTAAYEVVSPLLARLPPGFHLFFRPREGSNAVSEGLCSTLADIFGNISCSTPADSFTNLDSGRFQYFQELDSISHFIQYARSQLCRQANGPCSARIEALSTASSLDISYDTIQNVLRVTALWPYQRQQLRVASHPQLRTEVGILSTDKPKTLEAHEVGISGLLTVLGQDSKPSPTMFSFASRHRDAESSFSAQFLAPTGLHPTLQLRLTSNKPHPLSEDNDEDTAACHPYAYLTLPRAIFADKYQLSDPLFLASKNLTGLRYITQPVDLEAPEYAMTQWGSTVLVQLSPPNPTALSSRQSKGENEENRKEEWTAELPLHLRYLAPARGGYAVFSVPYPAVFWACEPTQEGVAAFPPNPFEKAHLGYDALFGEGTVFWHVEPRPPVEGVGSGSLLVNEVRVPVLDVEKARWVNAGTAAAVAAGFAWVLWKLVRVYLSYGYKGGVEEEGDRAREKKRQ</sequence>
<keyword evidence="9" id="KW-0472">Membrane</keyword>
<dbReference type="GO" id="GO:0000030">
    <property type="term" value="F:mannosyltransferase activity"/>
    <property type="evidence" value="ECO:0007669"/>
    <property type="project" value="TreeGrafter"/>
</dbReference>
<dbReference type="GO" id="GO:0005789">
    <property type="term" value="C:endoplasmic reticulum membrane"/>
    <property type="evidence" value="ECO:0007669"/>
    <property type="project" value="UniProtKB-SubCell"/>
</dbReference>
<comment type="caution">
    <text evidence="13">The sequence shown here is derived from an EMBL/GenBank/DDBJ whole genome shotgun (WGS) entry which is preliminary data.</text>
</comment>
<reference evidence="13" key="1">
    <citation type="journal article" date="2023" name="Mol. Phylogenet. Evol.">
        <title>Genome-scale phylogeny and comparative genomics of the fungal order Sordariales.</title>
        <authorList>
            <person name="Hensen N."/>
            <person name="Bonometti L."/>
            <person name="Westerberg I."/>
            <person name="Brannstrom I.O."/>
            <person name="Guillou S."/>
            <person name="Cros-Aarteil S."/>
            <person name="Calhoun S."/>
            <person name="Haridas S."/>
            <person name="Kuo A."/>
            <person name="Mondo S."/>
            <person name="Pangilinan J."/>
            <person name="Riley R."/>
            <person name="LaButti K."/>
            <person name="Andreopoulos B."/>
            <person name="Lipzen A."/>
            <person name="Chen C."/>
            <person name="Yan M."/>
            <person name="Daum C."/>
            <person name="Ng V."/>
            <person name="Clum A."/>
            <person name="Steindorff A."/>
            <person name="Ohm R.A."/>
            <person name="Martin F."/>
            <person name="Silar P."/>
            <person name="Natvig D.O."/>
            <person name="Lalanne C."/>
            <person name="Gautier V."/>
            <person name="Ament-Velasquez S.L."/>
            <person name="Kruys A."/>
            <person name="Hutchinson M.I."/>
            <person name="Powell A.J."/>
            <person name="Barry K."/>
            <person name="Miller A.N."/>
            <person name="Grigoriev I.V."/>
            <person name="Debuchy R."/>
            <person name="Gladieux P."/>
            <person name="Hiltunen Thoren M."/>
            <person name="Johannesson H."/>
        </authorList>
    </citation>
    <scope>NUCLEOTIDE SEQUENCE</scope>
    <source>
        <strain evidence="13">CBS 359.72</strain>
    </source>
</reference>
<evidence type="ECO:0000256" key="12">
    <source>
        <dbReference type="SAM" id="MobiDB-lite"/>
    </source>
</evidence>
<evidence type="ECO:0000256" key="5">
    <source>
        <dbReference type="ARBA" id="ARBA00022502"/>
    </source>
</evidence>
<name>A0AAN7CWC8_9PEZI</name>
<keyword evidence="6" id="KW-0812">Transmembrane</keyword>
<evidence type="ECO:0000256" key="2">
    <source>
        <dbReference type="ARBA" id="ARBA00004687"/>
    </source>
</evidence>
<dbReference type="EMBL" id="MU857621">
    <property type="protein sequence ID" value="KAK4249613.1"/>
    <property type="molecule type" value="Genomic_DNA"/>
</dbReference>
<comment type="function">
    <text evidence="11">Required for proper folding and/or the stability of a subset of proteins in the endoplasmic reticulum. Component of glycosylphosphatidylinositol-mannosyltransferase 1 which transfers the first of the 4 mannoses in the GPI-anchor precursors during GPI-anchor biosynthesis. Probably acts by stabilizing the mannosyltransferase GPI14.</text>
</comment>
<feature type="region of interest" description="Disordered" evidence="12">
    <location>
        <begin position="356"/>
        <end position="375"/>
    </location>
</feature>
<keyword evidence="7 11" id="KW-0256">Endoplasmic reticulum</keyword>
<evidence type="ECO:0000256" key="1">
    <source>
        <dbReference type="ARBA" id="ARBA00004643"/>
    </source>
</evidence>
<comment type="similarity">
    <text evidence="3 11">Belongs to the PIGX family.</text>
</comment>
<evidence type="ECO:0000256" key="8">
    <source>
        <dbReference type="ARBA" id="ARBA00022989"/>
    </source>
</evidence>
<evidence type="ECO:0000256" key="9">
    <source>
        <dbReference type="ARBA" id="ARBA00023136"/>
    </source>
</evidence>
<keyword evidence="8" id="KW-1133">Transmembrane helix</keyword>
<dbReference type="Pfam" id="PF08320">
    <property type="entry name" value="PIG-X"/>
    <property type="match status" value="1"/>
</dbReference>
<reference evidence="13" key="2">
    <citation type="submission" date="2023-05" db="EMBL/GenBank/DDBJ databases">
        <authorList>
            <consortium name="Lawrence Berkeley National Laboratory"/>
            <person name="Steindorff A."/>
            <person name="Hensen N."/>
            <person name="Bonometti L."/>
            <person name="Westerberg I."/>
            <person name="Brannstrom I.O."/>
            <person name="Guillou S."/>
            <person name="Cros-Aarteil S."/>
            <person name="Calhoun S."/>
            <person name="Haridas S."/>
            <person name="Kuo A."/>
            <person name="Mondo S."/>
            <person name="Pangilinan J."/>
            <person name="Riley R."/>
            <person name="Labutti K."/>
            <person name="Andreopoulos B."/>
            <person name="Lipzen A."/>
            <person name="Chen C."/>
            <person name="Yanf M."/>
            <person name="Daum C."/>
            <person name="Ng V."/>
            <person name="Clum A."/>
            <person name="Ohm R."/>
            <person name="Martin F."/>
            <person name="Silar P."/>
            <person name="Natvig D."/>
            <person name="Lalanne C."/>
            <person name="Gautier V."/>
            <person name="Ament-Velasquez S.L."/>
            <person name="Kruys A."/>
            <person name="Hutchinson M.I."/>
            <person name="Powell A.J."/>
            <person name="Barry K."/>
            <person name="Miller A.N."/>
            <person name="Grigoriev I.V."/>
            <person name="Debuchy R."/>
            <person name="Gladieux P."/>
            <person name="Thoren M.H."/>
            <person name="Johannesson H."/>
        </authorList>
    </citation>
    <scope>NUCLEOTIDE SEQUENCE</scope>
    <source>
        <strain evidence="13">CBS 359.72</strain>
    </source>
</reference>
<dbReference type="AlphaFoldDB" id="A0AAN7CWC8"/>
<evidence type="ECO:0000256" key="4">
    <source>
        <dbReference type="ARBA" id="ARBA00020410"/>
    </source>
</evidence>
<evidence type="ECO:0000313" key="13">
    <source>
        <dbReference type="EMBL" id="KAK4249613.1"/>
    </source>
</evidence>
<evidence type="ECO:0000256" key="11">
    <source>
        <dbReference type="RuleBase" id="RU366056"/>
    </source>
</evidence>
<comment type="pathway">
    <text evidence="2 11">Glycolipid biosynthesis; glycosylphosphatidylinositol-anchor biosynthesis.</text>
</comment>
<comment type="subcellular location">
    <subcellularLocation>
        <location evidence="11">Endoplasmic reticulum membrane</location>
        <topology evidence="11">Single-pass membrane protein</topology>
    </subcellularLocation>
    <subcellularLocation>
        <location evidence="1">Endoplasmic reticulum membrane</location>
        <topology evidence="1">Single-pass type III membrane protein</topology>
    </subcellularLocation>
</comment>
<dbReference type="PANTHER" id="PTHR28533">
    <property type="entry name" value="PROTEIN PBN1"/>
    <property type="match status" value="1"/>
</dbReference>
<organism evidence="13 14">
    <name type="scientific">Corynascus novoguineensis</name>
    <dbReference type="NCBI Taxonomy" id="1126955"/>
    <lineage>
        <taxon>Eukaryota</taxon>
        <taxon>Fungi</taxon>
        <taxon>Dikarya</taxon>
        <taxon>Ascomycota</taxon>
        <taxon>Pezizomycotina</taxon>
        <taxon>Sordariomycetes</taxon>
        <taxon>Sordariomycetidae</taxon>
        <taxon>Sordariales</taxon>
        <taxon>Chaetomiaceae</taxon>
        <taxon>Corynascus</taxon>
    </lineage>
</organism>
<evidence type="ECO:0000256" key="7">
    <source>
        <dbReference type="ARBA" id="ARBA00022824"/>
    </source>
</evidence>
<feature type="compositionally biased region" description="Basic and acidic residues" evidence="12">
    <location>
        <begin position="366"/>
        <end position="375"/>
    </location>
</feature>
<dbReference type="SMART" id="SM00780">
    <property type="entry name" value="PIG-X"/>
    <property type="match status" value="1"/>
</dbReference>
<keyword evidence="14" id="KW-1185">Reference proteome</keyword>
<dbReference type="GO" id="GO:0006506">
    <property type="term" value="P:GPI anchor biosynthetic process"/>
    <property type="evidence" value="ECO:0007669"/>
    <property type="project" value="UniProtKB-KW"/>
</dbReference>
<evidence type="ECO:0000313" key="14">
    <source>
        <dbReference type="Proteomes" id="UP001303647"/>
    </source>
</evidence>
<evidence type="ECO:0000256" key="3">
    <source>
        <dbReference type="ARBA" id="ARBA00010345"/>
    </source>
</evidence>
<dbReference type="InterPro" id="IPR042322">
    <property type="entry name" value="Pbn1"/>
</dbReference>
<protein>
    <recommendedName>
        <fullName evidence="4 11">Protein PBN1</fullName>
    </recommendedName>
</protein>
<dbReference type="Proteomes" id="UP001303647">
    <property type="component" value="Unassembled WGS sequence"/>
</dbReference>
<keyword evidence="10" id="KW-0325">Glycoprotein</keyword>
<proteinExistence type="inferred from homology"/>
<dbReference type="GO" id="GO:1990529">
    <property type="term" value="C:glycosylphosphatidylinositol-mannosyltransferase I complex"/>
    <property type="evidence" value="ECO:0007669"/>
    <property type="project" value="TreeGrafter"/>
</dbReference>
<evidence type="ECO:0000256" key="10">
    <source>
        <dbReference type="ARBA" id="ARBA00023180"/>
    </source>
</evidence>